<feature type="compositionally biased region" description="Basic and acidic residues" evidence="4">
    <location>
        <begin position="13"/>
        <end position="27"/>
    </location>
</feature>
<name>A0AAE4R5P9_9ACTN</name>
<organism evidence="6 7">
    <name type="scientific">Gordonia amicalis</name>
    <dbReference type="NCBI Taxonomy" id="89053"/>
    <lineage>
        <taxon>Bacteria</taxon>
        <taxon>Bacillati</taxon>
        <taxon>Actinomycetota</taxon>
        <taxon>Actinomycetes</taxon>
        <taxon>Mycobacteriales</taxon>
        <taxon>Gordoniaceae</taxon>
        <taxon>Gordonia</taxon>
    </lineage>
</organism>
<dbReference type="SUPFAM" id="SSF47203">
    <property type="entry name" value="Acyl-CoA dehydrogenase C-terminal domain-like"/>
    <property type="match status" value="1"/>
</dbReference>
<dbReference type="EMBL" id="JAWLKH010000009">
    <property type="protein sequence ID" value="MDV6312472.1"/>
    <property type="molecule type" value="Genomic_DNA"/>
</dbReference>
<dbReference type="InterPro" id="IPR009075">
    <property type="entry name" value="AcylCo_DH/oxidase_C"/>
</dbReference>
<evidence type="ECO:0000313" key="6">
    <source>
        <dbReference type="EMBL" id="MDV6312472.1"/>
    </source>
</evidence>
<comment type="caution">
    <text evidence="6">The sequence shown here is derived from an EMBL/GenBank/DDBJ whole genome shotgun (WGS) entry which is preliminary data.</text>
</comment>
<dbReference type="PANTHER" id="PTHR43884:SF20">
    <property type="entry name" value="ACYL-COA DEHYDROGENASE FADE28"/>
    <property type="match status" value="1"/>
</dbReference>
<keyword evidence="3" id="KW-0560">Oxidoreductase</keyword>
<dbReference type="InterPro" id="IPR036250">
    <property type="entry name" value="AcylCo_DH-like_C"/>
</dbReference>
<dbReference type="AlphaFoldDB" id="A0AAE4R5P9"/>
<dbReference type="GeneID" id="77172799"/>
<feature type="region of interest" description="Disordered" evidence="4">
    <location>
        <begin position="13"/>
        <end position="39"/>
    </location>
</feature>
<accession>A0AAE4R5P9</accession>
<reference evidence="6" key="1">
    <citation type="submission" date="2023-10" db="EMBL/GenBank/DDBJ databases">
        <title>Development of a sustainable strategy for remediation of hydrocarbon-contaminated territories based on the waste exchange concept.</title>
        <authorList>
            <person name="Krivoruchko A."/>
        </authorList>
    </citation>
    <scope>NUCLEOTIDE SEQUENCE</scope>
    <source>
        <strain evidence="6">IEGM 1279</strain>
    </source>
</reference>
<dbReference type="GO" id="GO:0003995">
    <property type="term" value="F:acyl-CoA dehydrogenase activity"/>
    <property type="evidence" value="ECO:0007669"/>
    <property type="project" value="TreeGrafter"/>
</dbReference>
<evidence type="ECO:0000313" key="7">
    <source>
        <dbReference type="Proteomes" id="UP001185922"/>
    </source>
</evidence>
<dbReference type="RefSeq" id="WP_024499209.1">
    <property type="nucleotide sequence ID" value="NZ_CP091855.1"/>
</dbReference>
<dbReference type="PANTHER" id="PTHR43884">
    <property type="entry name" value="ACYL-COA DEHYDROGENASE"/>
    <property type="match status" value="1"/>
</dbReference>
<dbReference type="Gene3D" id="1.20.140.10">
    <property type="entry name" value="Butyryl-CoA Dehydrogenase, subunit A, domain 3"/>
    <property type="match status" value="1"/>
</dbReference>
<sequence>MITAEQRELAESERAWLGKHDPIDHLRSQSGRAGAPEGLASVDPRALTHVRESGLASILTADAGGTHPDLAVLTAEHGRAASSLPVADLALGAWLLELAGRADLADAHASGDRVVTVVTSPYGQSLHGDRIAAISAPFVVLPDPADRDLVVLTDDDALFVLPAGASRRKIETFATLDLTRPWARARLDVDAAERVALPVGTASWYRDAIAVHRAVDSVGAAEELLTRTVEYAGQREQFGAVIGSFQAVKHHCATMAVRVSAAQATLGAAVDSLALSEASDRRRPVDAAVAYAADAANSVAGLAQQVHGGIGFTWEHDLHLYLRRIKVNGNIDGGVRERRRALVS</sequence>
<protein>
    <submittedName>
        <fullName evidence="6">Acyl-CoA dehydrogenase</fullName>
    </submittedName>
</protein>
<evidence type="ECO:0000259" key="5">
    <source>
        <dbReference type="Pfam" id="PF00441"/>
    </source>
</evidence>
<evidence type="ECO:0000256" key="3">
    <source>
        <dbReference type="ARBA" id="ARBA00023002"/>
    </source>
</evidence>
<dbReference type="Pfam" id="PF00441">
    <property type="entry name" value="Acyl-CoA_dh_1"/>
    <property type="match status" value="1"/>
</dbReference>
<dbReference type="Proteomes" id="UP001185922">
    <property type="component" value="Unassembled WGS sequence"/>
</dbReference>
<evidence type="ECO:0000256" key="2">
    <source>
        <dbReference type="ARBA" id="ARBA00022827"/>
    </source>
</evidence>
<keyword evidence="1" id="KW-0285">Flavoprotein</keyword>
<keyword evidence="2" id="KW-0274">FAD</keyword>
<evidence type="ECO:0000256" key="4">
    <source>
        <dbReference type="SAM" id="MobiDB-lite"/>
    </source>
</evidence>
<evidence type="ECO:0000256" key="1">
    <source>
        <dbReference type="ARBA" id="ARBA00022630"/>
    </source>
</evidence>
<proteinExistence type="predicted"/>
<feature type="domain" description="Acyl-CoA dehydrogenase/oxidase C-terminal" evidence="5">
    <location>
        <begin position="213"/>
        <end position="340"/>
    </location>
</feature>
<gene>
    <name evidence="6" type="ORF">R3Q15_11345</name>
</gene>